<reference evidence="1" key="1">
    <citation type="submission" date="2014-11" db="EMBL/GenBank/DDBJ databases">
        <authorList>
            <person name="Amaro Gonzalez C."/>
        </authorList>
    </citation>
    <scope>NUCLEOTIDE SEQUENCE</scope>
</reference>
<accession>A0A0E9VDV6</accession>
<evidence type="ECO:0000313" key="1">
    <source>
        <dbReference type="EMBL" id="JAH75383.1"/>
    </source>
</evidence>
<proteinExistence type="predicted"/>
<name>A0A0E9VDV6_ANGAN</name>
<sequence length="32" mass="3651">MAHMKREITCTVLHRSTSCSCSSERMSSHRPT</sequence>
<protein>
    <submittedName>
        <fullName evidence="1">Uncharacterized protein</fullName>
    </submittedName>
</protein>
<dbReference type="AlphaFoldDB" id="A0A0E9VDV6"/>
<dbReference type="EMBL" id="GBXM01033194">
    <property type="protein sequence ID" value="JAH75383.1"/>
    <property type="molecule type" value="Transcribed_RNA"/>
</dbReference>
<organism evidence="1">
    <name type="scientific">Anguilla anguilla</name>
    <name type="common">European freshwater eel</name>
    <name type="synonym">Muraena anguilla</name>
    <dbReference type="NCBI Taxonomy" id="7936"/>
    <lineage>
        <taxon>Eukaryota</taxon>
        <taxon>Metazoa</taxon>
        <taxon>Chordata</taxon>
        <taxon>Craniata</taxon>
        <taxon>Vertebrata</taxon>
        <taxon>Euteleostomi</taxon>
        <taxon>Actinopterygii</taxon>
        <taxon>Neopterygii</taxon>
        <taxon>Teleostei</taxon>
        <taxon>Anguilliformes</taxon>
        <taxon>Anguillidae</taxon>
        <taxon>Anguilla</taxon>
    </lineage>
</organism>
<reference evidence="1" key="2">
    <citation type="journal article" date="2015" name="Fish Shellfish Immunol.">
        <title>Early steps in the European eel (Anguilla anguilla)-Vibrio vulnificus interaction in the gills: Role of the RtxA13 toxin.</title>
        <authorList>
            <person name="Callol A."/>
            <person name="Pajuelo D."/>
            <person name="Ebbesson L."/>
            <person name="Teles M."/>
            <person name="MacKenzie S."/>
            <person name="Amaro C."/>
        </authorList>
    </citation>
    <scope>NUCLEOTIDE SEQUENCE</scope>
</reference>